<evidence type="ECO:0000313" key="3">
    <source>
        <dbReference type="Proteomes" id="UP000285961"/>
    </source>
</evidence>
<dbReference type="AlphaFoldDB" id="A0A419EMP9"/>
<dbReference type="Pfam" id="PF13380">
    <property type="entry name" value="CoA_binding_2"/>
    <property type="match status" value="1"/>
</dbReference>
<evidence type="ECO:0000313" key="2">
    <source>
        <dbReference type="EMBL" id="RJP63955.1"/>
    </source>
</evidence>
<dbReference type="Gene3D" id="3.40.50.720">
    <property type="entry name" value="NAD(P)-binding Rossmann-like Domain"/>
    <property type="match status" value="1"/>
</dbReference>
<dbReference type="PANTHER" id="PTHR33303">
    <property type="entry name" value="CYTOPLASMIC PROTEIN-RELATED"/>
    <property type="match status" value="1"/>
</dbReference>
<comment type="caution">
    <text evidence="2">The sequence shown here is derived from an EMBL/GenBank/DDBJ whole genome shotgun (WGS) entry which is preliminary data.</text>
</comment>
<dbReference type="SMART" id="SM00881">
    <property type="entry name" value="CoA_binding"/>
    <property type="match status" value="1"/>
</dbReference>
<dbReference type="SUPFAM" id="SSF51735">
    <property type="entry name" value="NAD(P)-binding Rossmann-fold domains"/>
    <property type="match status" value="1"/>
</dbReference>
<dbReference type="Proteomes" id="UP000285961">
    <property type="component" value="Unassembled WGS sequence"/>
</dbReference>
<dbReference type="InterPro" id="IPR036291">
    <property type="entry name" value="NAD(P)-bd_dom_sf"/>
</dbReference>
<proteinExistence type="predicted"/>
<dbReference type="PANTHER" id="PTHR33303:SF2">
    <property type="entry name" value="COA-BINDING DOMAIN-CONTAINING PROTEIN"/>
    <property type="match status" value="1"/>
</dbReference>
<name>A0A419EMP9_9BACT</name>
<organism evidence="2 3">
    <name type="scientific">Candidatus Abyssobacteria bacterium SURF_17</name>
    <dbReference type="NCBI Taxonomy" id="2093361"/>
    <lineage>
        <taxon>Bacteria</taxon>
        <taxon>Pseudomonadati</taxon>
        <taxon>Candidatus Hydrogenedentota</taxon>
        <taxon>Candidatus Abyssobacteria</taxon>
    </lineage>
</organism>
<gene>
    <name evidence="2" type="ORF">C4532_20205</name>
</gene>
<sequence>MDDTNLRKILKESKIVAVVGLSPDPERDSHEVAHYLQQAGYKIVPVNPKAEEILGEKAYPDLNSIPEKIDVVDIFRRPEHVPPVVEEAIKVGAKTVWMQLGVVNKEAARRAHEAGLNVVMDRCMLREHKRLLVP</sequence>
<dbReference type="InterPro" id="IPR003781">
    <property type="entry name" value="CoA-bd"/>
</dbReference>
<reference evidence="2 3" key="1">
    <citation type="journal article" date="2017" name="ISME J.">
        <title>Energy and carbon metabolisms in a deep terrestrial subsurface fluid microbial community.</title>
        <authorList>
            <person name="Momper L."/>
            <person name="Jungbluth S.P."/>
            <person name="Lee M.D."/>
            <person name="Amend J.P."/>
        </authorList>
    </citation>
    <scope>NUCLEOTIDE SEQUENCE [LARGE SCALE GENOMIC DNA]</scope>
    <source>
        <strain evidence="2">SURF_17</strain>
    </source>
</reference>
<feature type="domain" description="CoA-binding" evidence="1">
    <location>
        <begin position="10"/>
        <end position="102"/>
    </location>
</feature>
<evidence type="ECO:0000259" key="1">
    <source>
        <dbReference type="SMART" id="SM00881"/>
    </source>
</evidence>
<protein>
    <submittedName>
        <fullName evidence="2">CoA-binding protein</fullName>
    </submittedName>
</protein>
<dbReference type="EMBL" id="QZKI01000144">
    <property type="protein sequence ID" value="RJP63955.1"/>
    <property type="molecule type" value="Genomic_DNA"/>
</dbReference>
<accession>A0A419EMP9</accession>